<dbReference type="AlphaFoldDB" id="A0A517ZLJ1"/>
<dbReference type="RefSeq" id="WP_145375454.1">
    <property type="nucleotide sequence ID" value="NZ_CP036276.1"/>
</dbReference>
<dbReference type="Proteomes" id="UP000319383">
    <property type="component" value="Chromosome"/>
</dbReference>
<dbReference type="Gene3D" id="3.40.30.10">
    <property type="entry name" value="Glutaredoxin"/>
    <property type="match status" value="1"/>
</dbReference>
<name>A0A517ZLJ1_9PLAN</name>
<accession>A0A517ZLJ1</accession>
<feature type="transmembrane region" description="Helical" evidence="1">
    <location>
        <begin position="20"/>
        <end position="43"/>
    </location>
</feature>
<sequence>MTDIKQKTTAPAGEHSRRVVGTVGLYLGVALLGLLLIHATYGISWSMPRSWYRDQPLWGALSFTLIGIGWWLLRQRPASETVWTPSKPGLRFNNVTLYTRVGCHLCDDSLELLEGYRSYLPPIEEVDIDADPQLQGQFDTCVPVVEIDGKVRFRGKVDEVLLRRLIEGTPPHVM</sequence>
<dbReference type="InterPro" id="IPR036249">
    <property type="entry name" value="Thioredoxin-like_sf"/>
</dbReference>
<dbReference type="KEGG" id="sdyn:Mal52_18080"/>
<dbReference type="InterPro" id="IPR008554">
    <property type="entry name" value="Glutaredoxin-like"/>
</dbReference>
<keyword evidence="1" id="KW-1133">Transmembrane helix</keyword>
<keyword evidence="1" id="KW-0812">Transmembrane</keyword>
<dbReference type="Pfam" id="PF05768">
    <property type="entry name" value="Glrx-like"/>
    <property type="match status" value="1"/>
</dbReference>
<proteinExistence type="predicted"/>
<dbReference type="EMBL" id="CP036276">
    <property type="protein sequence ID" value="QDU43336.1"/>
    <property type="molecule type" value="Genomic_DNA"/>
</dbReference>
<gene>
    <name evidence="2" type="ORF">Mal52_18080</name>
</gene>
<organism evidence="2 3">
    <name type="scientific">Symmachiella dynata</name>
    <dbReference type="NCBI Taxonomy" id="2527995"/>
    <lineage>
        <taxon>Bacteria</taxon>
        <taxon>Pseudomonadati</taxon>
        <taxon>Planctomycetota</taxon>
        <taxon>Planctomycetia</taxon>
        <taxon>Planctomycetales</taxon>
        <taxon>Planctomycetaceae</taxon>
        <taxon>Symmachiella</taxon>
    </lineage>
</organism>
<protein>
    <recommendedName>
        <fullName evidence="4">Glutaredoxin</fullName>
    </recommendedName>
</protein>
<keyword evidence="3" id="KW-1185">Reference proteome</keyword>
<evidence type="ECO:0000313" key="2">
    <source>
        <dbReference type="EMBL" id="QDU43336.1"/>
    </source>
</evidence>
<dbReference type="SUPFAM" id="SSF52833">
    <property type="entry name" value="Thioredoxin-like"/>
    <property type="match status" value="1"/>
</dbReference>
<reference evidence="2 3" key="1">
    <citation type="submission" date="2019-02" db="EMBL/GenBank/DDBJ databases">
        <title>Deep-cultivation of Planctomycetes and their phenomic and genomic characterization uncovers novel biology.</title>
        <authorList>
            <person name="Wiegand S."/>
            <person name="Jogler M."/>
            <person name="Boedeker C."/>
            <person name="Pinto D."/>
            <person name="Vollmers J."/>
            <person name="Rivas-Marin E."/>
            <person name="Kohn T."/>
            <person name="Peeters S.H."/>
            <person name="Heuer A."/>
            <person name="Rast P."/>
            <person name="Oberbeckmann S."/>
            <person name="Bunk B."/>
            <person name="Jeske O."/>
            <person name="Meyerdierks A."/>
            <person name="Storesund J.E."/>
            <person name="Kallscheuer N."/>
            <person name="Luecker S."/>
            <person name="Lage O.M."/>
            <person name="Pohl T."/>
            <person name="Merkel B.J."/>
            <person name="Hornburger P."/>
            <person name="Mueller R.-W."/>
            <person name="Bruemmer F."/>
            <person name="Labrenz M."/>
            <person name="Spormann A.M."/>
            <person name="Op den Camp H."/>
            <person name="Overmann J."/>
            <person name="Amann R."/>
            <person name="Jetten M.S.M."/>
            <person name="Mascher T."/>
            <person name="Medema M.H."/>
            <person name="Devos D.P."/>
            <person name="Kaster A.-K."/>
            <person name="Ovreas L."/>
            <person name="Rohde M."/>
            <person name="Galperin M.Y."/>
            <person name="Jogler C."/>
        </authorList>
    </citation>
    <scope>NUCLEOTIDE SEQUENCE [LARGE SCALE GENOMIC DNA]</scope>
    <source>
        <strain evidence="2 3">Mal52</strain>
    </source>
</reference>
<keyword evidence="1" id="KW-0472">Membrane</keyword>
<feature type="transmembrane region" description="Helical" evidence="1">
    <location>
        <begin position="55"/>
        <end position="73"/>
    </location>
</feature>
<evidence type="ECO:0000256" key="1">
    <source>
        <dbReference type="SAM" id="Phobius"/>
    </source>
</evidence>
<evidence type="ECO:0008006" key="4">
    <source>
        <dbReference type="Google" id="ProtNLM"/>
    </source>
</evidence>
<evidence type="ECO:0000313" key="3">
    <source>
        <dbReference type="Proteomes" id="UP000319383"/>
    </source>
</evidence>